<protein>
    <submittedName>
        <fullName evidence="3">Sodium channel protein type 10 subunit alpha</fullName>
    </submittedName>
</protein>
<dbReference type="Proteomes" id="UP001642464">
    <property type="component" value="Unassembled WGS sequence"/>
</dbReference>
<feature type="region of interest" description="Disordered" evidence="1">
    <location>
        <begin position="175"/>
        <end position="194"/>
    </location>
</feature>
<comment type="caution">
    <text evidence="3">The sequence shown here is derived from an EMBL/GenBank/DDBJ whole genome shotgun (WGS) entry which is preliminary data.</text>
</comment>
<reference evidence="3 4" key="1">
    <citation type="submission" date="2024-02" db="EMBL/GenBank/DDBJ databases">
        <authorList>
            <person name="Chen Y."/>
            <person name="Shah S."/>
            <person name="Dougan E. K."/>
            <person name="Thang M."/>
            <person name="Chan C."/>
        </authorList>
    </citation>
    <scope>NUCLEOTIDE SEQUENCE [LARGE SCALE GENOMIC DNA]</scope>
</reference>
<evidence type="ECO:0000313" key="3">
    <source>
        <dbReference type="EMBL" id="CAK9053243.1"/>
    </source>
</evidence>
<dbReference type="EMBL" id="CAXAMM010023224">
    <property type="protein sequence ID" value="CAK9053243.1"/>
    <property type="molecule type" value="Genomic_DNA"/>
</dbReference>
<keyword evidence="2" id="KW-0472">Membrane</keyword>
<feature type="transmembrane region" description="Helical" evidence="2">
    <location>
        <begin position="33"/>
        <end position="54"/>
    </location>
</feature>
<keyword evidence="2" id="KW-0812">Transmembrane</keyword>
<name>A0ABP0MPV1_9DINO</name>
<dbReference type="PANTHER" id="PTHR12242">
    <property type="entry name" value="OS02G0130600 PROTEIN-RELATED"/>
    <property type="match status" value="1"/>
</dbReference>
<evidence type="ECO:0000256" key="2">
    <source>
        <dbReference type="SAM" id="Phobius"/>
    </source>
</evidence>
<evidence type="ECO:0000256" key="1">
    <source>
        <dbReference type="SAM" id="MobiDB-lite"/>
    </source>
</evidence>
<accession>A0ABP0MPV1</accession>
<keyword evidence="3" id="KW-0813">Transport</keyword>
<keyword evidence="2" id="KW-1133">Transmembrane helix</keyword>
<keyword evidence="3" id="KW-0407">Ion channel</keyword>
<proteinExistence type="predicted"/>
<evidence type="ECO:0000313" key="4">
    <source>
        <dbReference type="Proteomes" id="UP001642464"/>
    </source>
</evidence>
<gene>
    <name evidence="3" type="ORF">SCF082_LOCUS29036</name>
</gene>
<dbReference type="InterPro" id="IPR049352">
    <property type="entry name" value="Rost"/>
</dbReference>
<organism evidence="3 4">
    <name type="scientific">Durusdinium trenchii</name>
    <dbReference type="NCBI Taxonomy" id="1381693"/>
    <lineage>
        <taxon>Eukaryota</taxon>
        <taxon>Sar</taxon>
        <taxon>Alveolata</taxon>
        <taxon>Dinophyceae</taxon>
        <taxon>Suessiales</taxon>
        <taxon>Symbiodiniaceae</taxon>
        <taxon>Durusdinium</taxon>
    </lineage>
</organism>
<sequence length="194" mass="21496">MLCFAVGQPISLLVTVGYWILVWPEVQSGEQEVTYLSVYNHGINGLLLLVNFMISRMPYTSSNGGWVILAGLLYLAFTYVHFLLHLGMVKDCDGYEDKRDRPIYSQFDWHKPEKTGLLTLLAVGILLLVILLYMGLASLTDRCARCGASLAAGGMTGEGEVKELLDVEDLLNEPKVTEPLKGPKPWPLQVPRGV</sequence>
<keyword evidence="3" id="KW-0406">Ion transport</keyword>
<dbReference type="GO" id="GO:0034220">
    <property type="term" value="P:monoatomic ion transmembrane transport"/>
    <property type="evidence" value="ECO:0007669"/>
    <property type="project" value="UniProtKB-KW"/>
</dbReference>
<keyword evidence="4" id="KW-1185">Reference proteome</keyword>
<feature type="transmembrane region" description="Helical" evidence="2">
    <location>
        <begin position="66"/>
        <end position="84"/>
    </location>
</feature>
<dbReference type="Pfam" id="PF21534">
    <property type="entry name" value="Rost"/>
    <property type="match status" value="1"/>
</dbReference>
<feature type="transmembrane region" description="Helical" evidence="2">
    <location>
        <begin position="117"/>
        <end position="136"/>
    </location>
</feature>